<evidence type="ECO:0000256" key="2">
    <source>
        <dbReference type="ARBA" id="ARBA00022692"/>
    </source>
</evidence>
<name>A0A061IU08_TRYRA</name>
<dbReference type="OrthoDB" id="265977at2759"/>
<sequence length="353" mass="36954">MQAGMEPLQPPAYTAQIAARPELTCAASKGEYSVALHIAAIFVVLIASLLGTMLPLAGKYVSCLRLHPFAIVIGKCISSGVVMAVAMVHMMNHGVAGFMKDCVSSSLRQSFDALSLSLAMLAAMLMHTLDVLMDFMLESWAKGSTGEPASHLVGSELPDAGAAPCGQEALGAGCHNHGVLAAARLNSVKSVVAAIFMEFGLVLHSVFLGLSVGVAHDAETRALLVALVFHQVFEGLALGLRLADASMNFKLELLMAIIYAVSVPLGTAVGLVIVTTFNISMTGAKFVTVQAALDSVCGGILLYLGFTLILNDFRADLRELAGEDAAHRGWKRLGMCVALWGGAAVMALLGKWA</sequence>
<gene>
    <name evidence="6" type="ORF">TRSC58_07013</name>
</gene>
<feature type="transmembrane region" description="Helical" evidence="5">
    <location>
        <begin position="254"/>
        <end position="279"/>
    </location>
</feature>
<keyword evidence="4 5" id="KW-0472">Membrane</keyword>
<dbReference type="AlphaFoldDB" id="A0A061IU08"/>
<keyword evidence="7" id="KW-1185">Reference proteome</keyword>
<evidence type="ECO:0000256" key="1">
    <source>
        <dbReference type="ARBA" id="ARBA00004141"/>
    </source>
</evidence>
<comment type="caution">
    <text evidence="6">The sequence shown here is derived from an EMBL/GenBank/DDBJ whole genome shotgun (WGS) entry which is preliminary data.</text>
</comment>
<dbReference type="PANTHER" id="PTHR11040:SF44">
    <property type="entry name" value="PROTEIN ZNTC-RELATED"/>
    <property type="match status" value="1"/>
</dbReference>
<dbReference type="InterPro" id="IPR003689">
    <property type="entry name" value="ZIP"/>
</dbReference>
<proteinExistence type="predicted"/>
<dbReference type="VEuPathDB" id="TriTrypDB:TRSC58_07013"/>
<feature type="transmembrane region" description="Helical" evidence="5">
    <location>
        <begin position="291"/>
        <end position="311"/>
    </location>
</feature>
<organism evidence="6 7">
    <name type="scientific">Trypanosoma rangeli SC58</name>
    <dbReference type="NCBI Taxonomy" id="429131"/>
    <lineage>
        <taxon>Eukaryota</taxon>
        <taxon>Discoba</taxon>
        <taxon>Euglenozoa</taxon>
        <taxon>Kinetoplastea</taxon>
        <taxon>Metakinetoplastina</taxon>
        <taxon>Trypanosomatida</taxon>
        <taxon>Trypanosomatidae</taxon>
        <taxon>Trypanosoma</taxon>
        <taxon>Herpetosoma</taxon>
    </lineage>
</organism>
<evidence type="ECO:0000256" key="3">
    <source>
        <dbReference type="ARBA" id="ARBA00022989"/>
    </source>
</evidence>
<dbReference type="Pfam" id="PF02535">
    <property type="entry name" value="Zip"/>
    <property type="match status" value="1"/>
</dbReference>
<comment type="subcellular location">
    <subcellularLocation>
        <location evidence="1">Membrane</location>
        <topology evidence="1">Multi-pass membrane protein</topology>
    </subcellularLocation>
</comment>
<evidence type="ECO:0000313" key="7">
    <source>
        <dbReference type="Proteomes" id="UP000031737"/>
    </source>
</evidence>
<accession>A0A061IU08</accession>
<protein>
    <submittedName>
        <fullName evidence="6">Solute carrier family 39 (Zinc transporter), member 1/2/3</fullName>
    </submittedName>
</protein>
<feature type="transmembrane region" description="Helical" evidence="5">
    <location>
        <begin position="222"/>
        <end position="242"/>
    </location>
</feature>
<dbReference type="EMBL" id="AUPL01007013">
    <property type="protein sequence ID" value="ESL05341.1"/>
    <property type="molecule type" value="Genomic_DNA"/>
</dbReference>
<feature type="transmembrane region" description="Helical" evidence="5">
    <location>
        <begin position="69"/>
        <end position="91"/>
    </location>
</feature>
<keyword evidence="2 5" id="KW-0812">Transmembrane</keyword>
<dbReference type="PANTHER" id="PTHR11040">
    <property type="entry name" value="ZINC/IRON TRANSPORTER"/>
    <property type="match status" value="1"/>
</dbReference>
<dbReference type="GO" id="GO:0005886">
    <property type="term" value="C:plasma membrane"/>
    <property type="evidence" value="ECO:0007669"/>
    <property type="project" value="TreeGrafter"/>
</dbReference>
<dbReference type="Proteomes" id="UP000031737">
    <property type="component" value="Unassembled WGS sequence"/>
</dbReference>
<feature type="transmembrane region" description="Helical" evidence="5">
    <location>
        <begin position="111"/>
        <end position="132"/>
    </location>
</feature>
<keyword evidence="3 5" id="KW-1133">Transmembrane helix</keyword>
<reference evidence="6 7" key="1">
    <citation type="submission" date="2013-07" db="EMBL/GenBank/DDBJ databases">
        <authorList>
            <person name="Stoco P.H."/>
            <person name="Wagner G."/>
            <person name="Gerber A."/>
            <person name="Zaha A."/>
            <person name="Thompson C."/>
            <person name="Bartholomeu D.C."/>
            <person name="Luckemeyer D.D."/>
            <person name="Bahia D."/>
            <person name="Loreto E."/>
            <person name="Prestes E.B."/>
            <person name="Lima F.M."/>
            <person name="Rodrigues-Luiz G."/>
            <person name="Vallejo G.A."/>
            <person name="Filho J.F."/>
            <person name="Monteiro K.M."/>
            <person name="Tyler K.M."/>
            <person name="de Almeida L.G."/>
            <person name="Ortiz M.F."/>
            <person name="Siervo M.A."/>
            <person name="de Moraes M.H."/>
            <person name="Cunha O.L."/>
            <person name="Mendonca-Neto R."/>
            <person name="Silva R."/>
            <person name="Teixeira S.M."/>
            <person name="Murta S.M."/>
            <person name="Sincero T.C."/>
            <person name="Mendes T.A."/>
            <person name="Urmenyi T.P."/>
            <person name="Silva V.G."/>
            <person name="da Rocha W.D."/>
            <person name="Andersson B."/>
            <person name="Romanha A.J."/>
            <person name="Steindel M."/>
            <person name="de Vasconcelos A.T."/>
            <person name="Grisard E.C."/>
        </authorList>
    </citation>
    <scope>NUCLEOTIDE SEQUENCE [LARGE SCALE GENOMIC DNA]</scope>
    <source>
        <strain evidence="6 7">SC58</strain>
    </source>
</reference>
<feature type="transmembrane region" description="Helical" evidence="5">
    <location>
        <begin position="191"/>
        <end position="216"/>
    </location>
</feature>
<feature type="transmembrane region" description="Helical" evidence="5">
    <location>
        <begin position="34"/>
        <end position="57"/>
    </location>
</feature>
<evidence type="ECO:0000256" key="4">
    <source>
        <dbReference type="ARBA" id="ARBA00023136"/>
    </source>
</evidence>
<feature type="transmembrane region" description="Helical" evidence="5">
    <location>
        <begin position="332"/>
        <end position="350"/>
    </location>
</feature>
<dbReference type="GO" id="GO:0005385">
    <property type="term" value="F:zinc ion transmembrane transporter activity"/>
    <property type="evidence" value="ECO:0007669"/>
    <property type="project" value="TreeGrafter"/>
</dbReference>
<evidence type="ECO:0000313" key="6">
    <source>
        <dbReference type="EMBL" id="ESL05341.1"/>
    </source>
</evidence>
<evidence type="ECO:0000256" key="5">
    <source>
        <dbReference type="SAM" id="Phobius"/>
    </source>
</evidence>